<organism evidence="1 2">
    <name type="scientific">Flavobacterium johnsoniae</name>
    <name type="common">Cytophaga johnsonae</name>
    <dbReference type="NCBI Taxonomy" id="986"/>
    <lineage>
        <taxon>Bacteria</taxon>
        <taxon>Pseudomonadati</taxon>
        <taxon>Bacteroidota</taxon>
        <taxon>Flavobacteriia</taxon>
        <taxon>Flavobacteriales</taxon>
        <taxon>Flavobacteriaceae</taxon>
        <taxon>Flavobacterium</taxon>
    </lineage>
</organism>
<dbReference type="RefSeq" id="WP_073411970.1">
    <property type="nucleotide sequence ID" value="NZ_FQWH01000029.1"/>
</dbReference>
<evidence type="ECO:0000313" key="1">
    <source>
        <dbReference type="EMBL" id="SHH84781.1"/>
    </source>
</evidence>
<evidence type="ECO:0008006" key="3">
    <source>
        <dbReference type="Google" id="ProtNLM"/>
    </source>
</evidence>
<accession>A0A1M5WBE8</accession>
<protein>
    <recommendedName>
        <fullName evidence="3">Transposase</fullName>
    </recommendedName>
</protein>
<dbReference type="EMBL" id="FQWH01000029">
    <property type="protein sequence ID" value="SHH84781.1"/>
    <property type="molecule type" value="Genomic_DNA"/>
</dbReference>
<sequence>MRKNRTFTKSENAILKQRFISDFAAGKTTIEELARKYNIGRRKLIPWKNQLFGTGSLKRKRMYQMHISGIPTKVIADFYGVHVVQVSKGIRETKQLLIEDKITLNTAPYDNNEMVKNLN</sequence>
<gene>
    <name evidence="1" type="ORF">SAMN05444388_1291</name>
</gene>
<dbReference type="Proteomes" id="UP000184112">
    <property type="component" value="Unassembled WGS sequence"/>
</dbReference>
<name>A0A1M5WBE8_FLAJO</name>
<reference evidence="1 2" key="1">
    <citation type="submission" date="2016-11" db="EMBL/GenBank/DDBJ databases">
        <authorList>
            <person name="Jaros S."/>
            <person name="Januszkiewicz K."/>
            <person name="Wedrychowicz H."/>
        </authorList>
    </citation>
    <scope>NUCLEOTIDE SEQUENCE [LARGE SCALE GENOMIC DNA]</scope>
    <source>
        <strain evidence="1 2">DSM 6792</strain>
    </source>
</reference>
<dbReference type="AlphaFoldDB" id="A0A1M5WBE8"/>
<evidence type="ECO:0000313" key="2">
    <source>
        <dbReference type="Proteomes" id="UP000184112"/>
    </source>
</evidence>
<proteinExistence type="predicted"/>